<evidence type="ECO:0000313" key="8">
    <source>
        <dbReference type="Proteomes" id="UP000231333"/>
    </source>
</evidence>
<sequence>MHRLMFAKYLSTSTERKGFTLIELLVVVSIISLLSSFVLFSVNQANARSREAVRKSDLHQLQSALENYYVDYNAYPNTGNEWWGISVNGGGREEYIPGLAPRYISELPLDPSRATSGWSGYLYRSDGRNFKLISHTIGPEDFPTPGQAFHDPIRPTTAIMVCSDEPACSTW</sequence>
<reference evidence="7 8" key="1">
    <citation type="submission" date="2017-09" db="EMBL/GenBank/DDBJ databases">
        <title>Depth-based differentiation of microbial function through sediment-hosted aquifers and enrichment of novel symbionts in the deep terrestrial subsurface.</title>
        <authorList>
            <person name="Probst A.J."/>
            <person name="Ladd B."/>
            <person name="Jarett J.K."/>
            <person name="Geller-Mcgrath D.E."/>
            <person name="Sieber C.M."/>
            <person name="Emerson J.B."/>
            <person name="Anantharaman K."/>
            <person name="Thomas B.C."/>
            <person name="Malmstrom R."/>
            <person name="Stieglmeier M."/>
            <person name="Klingl A."/>
            <person name="Woyke T."/>
            <person name="Ryan C.M."/>
            <person name="Banfield J.F."/>
        </authorList>
    </citation>
    <scope>NUCLEOTIDE SEQUENCE [LARGE SCALE GENOMIC DNA]</scope>
    <source>
        <strain evidence="7">CG10_big_fil_rev_8_21_14_0_10_42_12</strain>
    </source>
</reference>
<name>A0A2H0QTV8_9BACT</name>
<dbReference type="SUPFAM" id="SSF54523">
    <property type="entry name" value="Pili subunits"/>
    <property type="match status" value="1"/>
</dbReference>
<dbReference type="InterPro" id="IPR012902">
    <property type="entry name" value="N_methyl_site"/>
</dbReference>
<dbReference type="EMBL" id="PCXL01000026">
    <property type="protein sequence ID" value="PIR37234.1"/>
    <property type="molecule type" value="Genomic_DNA"/>
</dbReference>
<dbReference type="PRINTS" id="PR00813">
    <property type="entry name" value="BCTERIALGSPG"/>
</dbReference>
<dbReference type="PROSITE" id="PS00409">
    <property type="entry name" value="PROKAR_NTER_METHYL"/>
    <property type="match status" value="1"/>
</dbReference>
<dbReference type="GO" id="GO:0015628">
    <property type="term" value="P:protein secretion by the type II secretion system"/>
    <property type="evidence" value="ECO:0007669"/>
    <property type="project" value="InterPro"/>
</dbReference>
<dbReference type="PANTHER" id="PTHR30093">
    <property type="entry name" value="GENERAL SECRETION PATHWAY PROTEIN G"/>
    <property type="match status" value="1"/>
</dbReference>
<evidence type="ECO:0000256" key="2">
    <source>
        <dbReference type="ARBA" id="ARBA00022481"/>
    </source>
</evidence>
<dbReference type="AlphaFoldDB" id="A0A2H0QTV8"/>
<dbReference type="Gene3D" id="3.30.700.10">
    <property type="entry name" value="Glycoprotein, Type 4 Pilin"/>
    <property type="match status" value="1"/>
</dbReference>
<evidence type="ECO:0000256" key="3">
    <source>
        <dbReference type="ARBA" id="ARBA00022692"/>
    </source>
</evidence>
<evidence type="ECO:0000256" key="4">
    <source>
        <dbReference type="ARBA" id="ARBA00022989"/>
    </source>
</evidence>
<evidence type="ECO:0000256" key="5">
    <source>
        <dbReference type="ARBA" id="ARBA00023136"/>
    </source>
</evidence>
<dbReference type="Proteomes" id="UP000231333">
    <property type="component" value="Unassembled WGS sequence"/>
</dbReference>
<gene>
    <name evidence="7" type="ORF">COV34_03360</name>
</gene>
<comment type="subcellular location">
    <subcellularLocation>
        <location evidence="1">Membrane</location>
        <topology evidence="1">Single-pass membrane protein</topology>
    </subcellularLocation>
</comment>
<dbReference type="GO" id="GO:0015627">
    <property type="term" value="C:type II protein secretion system complex"/>
    <property type="evidence" value="ECO:0007669"/>
    <property type="project" value="InterPro"/>
</dbReference>
<accession>A0A2H0QTV8</accession>
<dbReference type="PANTHER" id="PTHR30093:SF44">
    <property type="entry name" value="TYPE II SECRETION SYSTEM CORE PROTEIN G"/>
    <property type="match status" value="1"/>
</dbReference>
<dbReference type="GO" id="GO:0016020">
    <property type="term" value="C:membrane"/>
    <property type="evidence" value="ECO:0007669"/>
    <property type="project" value="UniProtKB-SubCell"/>
</dbReference>
<dbReference type="NCBIfam" id="TIGR02532">
    <property type="entry name" value="IV_pilin_GFxxxE"/>
    <property type="match status" value="1"/>
</dbReference>
<proteinExistence type="predicted"/>
<comment type="caution">
    <text evidence="7">The sequence shown here is derived from an EMBL/GenBank/DDBJ whole genome shotgun (WGS) entry which is preliminary data.</text>
</comment>
<dbReference type="InterPro" id="IPR000983">
    <property type="entry name" value="Bac_GSPG_pilin"/>
</dbReference>
<protein>
    <submittedName>
        <fullName evidence="7">Uncharacterized protein</fullName>
    </submittedName>
</protein>
<keyword evidence="4 6" id="KW-1133">Transmembrane helix</keyword>
<keyword evidence="3 6" id="KW-0812">Transmembrane</keyword>
<dbReference type="Pfam" id="PF07963">
    <property type="entry name" value="N_methyl"/>
    <property type="match status" value="1"/>
</dbReference>
<keyword evidence="5 6" id="KW-0472">Membrane</keyword>
<feature type="transmembrane region" description="Helical" evidence="6">
    <location>
        <begin position="21"/>
        <end position="42"/>
    </location>
</feature>
<keyword evidence="2" id="KW-0488">Methylation</keyword>
<evidence type="ECO:0000313" key="7">
    <source>
        <dbReference type="EMBL" id="PIR37234.1"/>
    </source>
</evidence>
<organism evidence="7 8">
    <name type="scientific">Candidatus Zambryskibacteria bacterium CG10_big_fil_rev_8_21_14_0_10_42_12</name>
    <dbReference type="NCBI Taxonomy" id="1975115"/>
    <lineage>
        <taxon>Bacteria</taxon>
        <taxon>Candidatus Zambryskiibacteriota</taxon>
    </lineage>
</organism>
<evidence type="ECO:0000256" key="6">
    <source>
        <dbReference type="SAM" id="Phobius"/>
    </source>
</evidence>
<dbReference type="InterPro" id="IPR045584">
    <property type="entry name" value="Pilin-like"/>
</dbReference>
<evidence type="ECO:0000256" key="1">
    <source>
        <dbReference type="ARBA" id="ARBA00004167"/>
    </source>
</evidence>